<accession>A0A0F9HI06</accession>
<dbReference type="EMBL" id="LAZR01024541">
    <property type="protein sequence ID" value="KKL74792.1"/>
    <property type="molecule type" value="Genomic_DNA"/>
</dbReference>
<feature type="non-terminal residue" evidence="2">
    <location>
        <position position="1"/>
    </location>
</feature>
<reference evidence="2" key="1">
    <citation type="journal article" date="2015" name="Nature">
        <title>Complex archaea that bridge the gap between prokaryotes and eukaryotes.</title>
        <authorList>
            <person name="Spang A."/>
            <person name="Saw J.H."/>
            <person name="Jorgensen S.L."/>
            <person name="Zaremba-Niedzwiedzka K."/>
            <person name="Martijn J."/>
            <person name="Lind A.E."/>
            <person name="van Eijk R."/>
            <person name="Schleper C."/>
            <person name="Guy L."/>
            <person name="Ettema T.J."/>
        </authorList>
    </citation>
    <scope>NUCLEOTIDE SEQUENCE</scope>
</reference>
<dbReference type="AlphaFoldDB" id="A0A0F9HI06"/>
<organism evidence="2">
    <name type="scientific">marine sediment metagenome</name>
    <dbReference type="NCBI Taxonomy" id="412755"/>
    <lineage>
        <taxon>unclassified sequences</taxon>
        <taxon>metagenomes</taxon>
        <taxon>ecological metagenomes</taxon>
    </lineage>
</organism>
<protein>
    <recommendedName>
        <fullName evidence="1">Transposase DDE domain-containing protein</fullName>
    </recommendedName>
</protein>
<name>A0A0F9HI06_9ZZZZ</name>
<sequence>LRADGEFLSWESVDALLKAGYEFIIGNKGCKPPFDPQTWYQPWKRKNIQYNSCIYTPTGWGKACRFVVMRISKEETVPAGKMIQCKLFEDDRYKYRIFCTNIGRKPHEIIKEYDKRADVENLVGEAKREGLDAIPSGKFKNNYAFFQIVMLAYNIWRYLKIMANNSMKTDQIDTTNSSSYGLKGIVDNTLRISRLKLLYIAAKVVIDSNVNKVKYSIHDARTPDMLHFLKFLDKARQKARPWEEGSSWPYRFAAL</sequence>
<dbReference type="InterPro" id="IPR025668">
    <property type="entry name" value="Tnp_DDE_dom"/>
</dbReference>
<feature type="domain" description="Transposase DDE" evidence="1">
    <location>
        <begin position="1"/>
        <end position="175"/>
    </location>
</feature>
<proteinExistence type="predicted"/>
<dbReference type="Pfam" id="PF13701">
    <property type="entry name" value="DDE_Tnp_1_4"/>
    <property type="match status" value="1"/>
</dbReference>
<evidence type="ECO:0000259" key="1">
    <source>
        <dbReference type="Pfam" id="PF13701"/>
    </source>
</evidence>
<gene>
    <name evidence="2" type="ORF">LCGC14_2061320</name>
</gene>
<evidence type="ECO:0000313" key="2">
    <source>
        <dbReference type="EMBL" id="KKL74792.1"/>
    </source>
</evidence>
<comment type="caution">
    <text evidence="2">The sequence shown here is derived from an EMBL/GenBank/DDBJ whole genome shotgun (WGS) entry which is preliminary data.</text>
</comment>